<evidence type="ECO:0000313" key="2">
    <source>
        <dbReference type="Proteomes" id="UP000834106"/>
    </source>
</evidence>
<sequence>MRKEGKCKDKVGVGIETVGRALTKELWLVMPKLVPNLVKDDEILEGNGGFGTVYLFKFGLGQNNLGSICTNYKSTARILYDGCNMVKWKKRNERMKIYVTRGGFQKIIEDVIL</sequence>
<protein>
    <submittedName>
        <fullName evidence="1">Uncharacterized protein</fullName>
    </submittedName>
</protein>
<proteinExistence type="predicted"/>
<dbReference type="EMBL" id="OU503055">
    <property type="protein sequence ID" value="CAI9784143.1"/>
    <property type="molecule type" value="Genomic_DNA"/>
</dbReference>
<accession>A0AAD2AAB8</accession>
<name>A0AAD2AAB8_9LAMI</name>
<keyword evidence="2" id="KW-1185">Reference proteome</keyword>
<reference evidence="1" key="1">
    <citation type="submission" date="2023-05" db="EMBL/GenBank/DDBJ databases">
        <authorList>
            <person name="Huff M."/>
        </authorList>
    </citation>
    <scope>NUCLEOTIDE SEQUENCE</scope>
</reference>
<dbReference type="Gene3D" id="3.30.530.20">
    <property type="match status" value="1"/>
</dbReference>
<dbReference type="Proteomes" id="UP000834106">
    <property type="component" value="Chromosome 20"/>
</dbReference>
<dbReference type="InterPro" id="IPR023393">
    <property type="entry name" value="START-like_dom_sf"/>
</dbReference>
<evidence type="ECO:0000313" key="1">
    <source>
        <dbReference type="EMBL" id="CAI9784143.1"/>
    </source>
</evidence>
<gene>
    <name evidence="1" type="ORF">FPE_LOCUS31573</name>
</gene>
<dbReference type="AlphaFoldDB" id="A0AAD2AAB8"/>
<organism evidence="1 2">
    <name type="scientific">Fraxinus pennsylvanica</name>
    <dbReference type="NCBI Taxonomy" id="56036"/>
    <lineage>
        <taxon>Eukaryota</taxon>
        <taxon>Viridiplantae</taxon>
        <taxon>Streptophyta</taxon>
        <taxon>Embryophyta</taxon>
        <taxon>Tracheophyta</taxon>
        <taxon>Spermatophyta</taxon>
        <taxon>Magnoliopsida</taxon>
        <taxon>eudicotyledons</taxon>
        <taxon>Gunneridae</taxon>
        <taxon>Pentapetalae</taxon>
        <taxon>asterids</taxon>
        <taxon>lamiids</taxon>
        <taxon>Lamiales</taxon>
        <taxon>Oleaceae</taxon>
        <taxon>Oleeae</taxon>
        <taxon>Fraxinus</taxon>
    </lineage>
</organism>